<evidence type="ECO:0000313" key="4">
    <source>
        <dbReference type="Proteomes" id="UP000616201"/>
    </source>
</evidence>
<dbReference type="InterPro" id="IPR004564">
    <property type="entry name" value="OM_lipoprot_carrier_LolA-like"/>
</dbReference>
<dbReference type="InterPro" id="IPR029046">
    <property type="entry name" value="LolA/LolB/LppX"/>
</dbReference>
<dbReference type="EMBL" id="PRDK01000005">
    <property type="protein sequence ID" value="MBE8713893.1"/>
    <property type="molecule type" value="Genomic_DNA"/>
</dbReference>
<gene>
    <name evidence="3" type="ORF">C4F49_09400</name>
</gene>
<accession>A0A928YS42</accession>
<dbReference type="PANTHER" id="PTHR35869:SF1">
    <property type="entry name" value="OUTER-MEMBRANE LIPOPROTEIN CARRIER PROTEIN"/>
    <property type="match status" value="1"/>
</dbReference>
<dbReference type="Pfam" id="PF03548">
    <property type="entry name" value="LolA"/>
    <property type="match status" value="1"/>
</dbReference>
<organism evidence="3 4">
    <name type="scientific">Sphingobacterium hungaricum</name>
    <dbReference type="NCBI Taxonomy" id="2082723"/>
    <lineage>
        <taxon>Bacteria</taxon>
        <taxon>Pseudomonadati</taxon>
        <taxon>Bacteroidota</taxon>
        <taxon>Sphingobacteriia</taxon>
        <taxon>Sphingobacteriales</taxon>
        <taxon>Sphingobacteriaceae</taxon>
        <taxon>Sphingobacterium</taxon>
    </lineage>
</organism>
<reference evidence="3" key="1">
    <citation type="submission" date="2018-02" db="EMBL/GenBank/DDBJ databases">
        <authorList>
            <person name="Vasarhelyi B.M."/>
            <person name="Deshmukh S."/>
            <person name="Balint B."/>
            <person name="Kukolya J."/>
        </authorList>
    </citation>
    <scope>NUCLEOTIDE SEQUENCE</scope>
    <source>
        <strain evidence="3">KB22</strain>
    </source>
</reference>
<dbReference type="AlphaFoldDB" id="A0A928YS42"/>
<feature type="signal peptide" evidence="2">
    <location>
        <begin position="1"/>
        <end position="20"/>
    </location>
</feature>
<feature type="chain" id="PRO_5038084695" evidence="2">
    <location>
        <begin position="21"/>
        <end position="209"/>
    </location>
</feature>
<dbReference type="CDD" id="cd16325">
    <property type="entry name" value="LolA"/>
    <property type="match status" value="1"/>
</dbReference>
<dbReference type="Proteomes" id="UP000616201">
    <property type="component" value="Unassembled WGS sequence"/>
</dbReference>
<keyword evidence="1 2" id="KW-0732">Signal</keyword>
<dbReference type="PANTHER" id="PTHR35869">
    <property type="entry name" value="OUTER-MEMBRANE LIPOPROTEIN CARRIER PROTEIN"/>
    <property type="match status" value="1"/>
</dbReference>
<evidence type="ECO:0000256" key="2">
    <source>
        <dbReference type="SAM" id="SignalP"/>
    </source>
</evidence>
<evidence type="ECO:0000313" key="3">
    <source>
        <dbReference type="EMBL" id="MBE8713893.1"/>
    </source>
</evidence>
<dbReference type="RefSeq" id="WP_196934040.1">
    <property type="nucleotide sequence ID" value="NZ_MU158697.1"/>
</dbReference>
<name>A0A928YS42_9SPHI</name>
<evidence type="ECO:0000256" key="1">
    <source>
        <dbReference type="ARBA" id="ARBA00022729"/>
    </source>
</evidence>
<sequence length="209" mass="23799">MSFKSILSIFFLLISVQLFAQDRAMTATEIAPFKKVVSNAVKVKTLSADFTQYKKLGFVDKEIISSGKIYVVHPEKMSWVYSSPTNYSMIFKNNKIFINDQGKKNTVDVGKNKQFEKISQMIANGIAGELDSSKDYSISYFQNTGFNIVQVTPKAKDAQKYIQQIILSFDKKDNQVAEIKLLEPSKNYTRFVLKNIKTNQTINEQVFAN</sequence>
<dbReference type="Gene3D" id="2.50.20.10">
    <property type="entry name" value="Lipoprotein localisation LolA/LolB/LppX"/>
    <property type="match status" value="1"/>
</dbReference>
<comment type="caution">
    <text evidence="3">The sequence shown here is derived from an EMBL/GenBank/DDBJ whole genome shotgun (WGS) entry which is preliminary data.</text>
</comment>
<dbReference type="SUPFAM" id="SSF89392">
    <property type="entry name" value="Prokaryotic lipoproteins and lipoprotein localization factors"/>
    <property type="match status" value="1"/>
</dbReference>
<proteinExistence type="predicted"/>
<keyword evidence="4" id="KW-1185">Reference proteome</keyword>
<protein>
    <submittedName>
        <fullName evidence="3">Cell envelope biogenesis protein LolA</fullName>
    </submittedName>
</protein>